<dbReference type="InterPro" id="IPR036388">
    <property type="entry name" value="WH-like_DNA-bd_sf"/>
</dbReference>
<dbReference type="Proteomes" id="UP001139522">
    <property type="component" value="Unassembled WGS sequence"/>
</dbReference>
<proteinExistence type="inferred from homology"/>
<dbReference type="InterPro" id="IPR005119">
    <property type="entry name" value="LysR_subst-bd"/>
</dbReference>
<evidence type="ECO:0000313" key="6">
    <source>
        <dbReference type="EMBL" id="MDE8601339.1"/>
    </source>
</evidence>
<dbReference type="PANTHER" id="PTHR30537:SF5">
    <property type="entry name" value="HTH-TYPE TRANSCRIPTIONAL ACTIVATOR TTDR-RELATED"/>
    <property type="match status" value="1"/>
</dbReference>
<evidence type="ECO:0000259" key="5">
    <source>
        <dbReference type="PROSITE" id="PS50931"/>
    </source>
</evidence>
<sequence length="298" mass="33066">MIEKIELPWLLSFQSVFESRSFKQAAETLGLPSSNVSRHVALLEKVLNVRLLERTTRRMSPTEAGQTLYDQILPLLATLDKGLEDIAQQSQEVSGRLRILMPDLPILAKQLASFCSRYPDLTLSCDTGLVPTKGLLDGFDLVLQFGRGGLDDSDWVATELMRWPSVVVATPELVTRYEGNLSLENLVNLPCITSLSALNGSPWVFKNGKQTSTIQVTSQYRVNSAHMAKEAALSGLGFAILPQQTCLADIQQGKLVALTFDKTPEDLVLYAYSGRLKHSARKVKALLDHLHFEKIQTR</sequence>
<gene>
    <name evidence="6" type="ORF">M3I01_000150</name>
</gene>
<evidence type="ECO:0000256" key="2">
    <source>
        <dbReference type="ARBA" id="ARBA00023015"/>
    </source>
</evidence>
<dbReference type="Pfam" id="PF03466">
    <property type="entry name" value="LysR_substrate"/>
    <property type="match status" value="1"/>
</dbReference>
<dbReference type="InterPro" id="IPR058163">
    <property type="entry name" value="LysR-type_TF_proteobact-type"/>
</dbReference>
<dbReference type="Gene3D" id="3.40.190.290">
    <property type="match status" value="1"/>
</dbReference>
<dbReference type="PROSITE" id="PS50931">
    <property type="entry name" value="HTH_LYSR"/>
    <property type="match status" value="1"/>
</dbReference>
<evidence type="ECO:0000256" key="3">
    <source>
        <dbReference type="ARBA" id="ARBA00023125"/>
    </source>
</evidence>
<name>A0ABT5W944_9GAMM</name>
<dbReference type="RefSeq" id="WP_255893497.1">
    <property type="nucleotide sequence ID" value="NZ_JAMZEG020000001.1"/>
</dbReference>
<dbReference type="InterPro" id="IPR036390">
    <property type="entry name" value="WH_DNA-bd_sf"/>
</dbReference>
<dbReference type="PANTHER" id="PTHR30537">
    <property type="entry name" value="HTH-TYPE TRANSCRIPTIONAL REGULATOR"/>
    <property type="match status" value="1"/>
</dbReference>
<accession>A0ABT5W944</accession>
<evidence type="ECO:0000256" key="4">
    <source>
        <dbReference type="ARBA" id="ARBA00023163"/>
    </source>
</evidence>
<dbReference type="InterPro" id="IPR000847">
    <property type="entry name" value="LysR_HTH_N"/>
</dbReference>
<dbReference type="CDD" id="cd08422">
    <property type="entry name" value="PBP2_CrgA_like"/>
    <property type="match status" value="1"/>
</dbReference>
<keyword evidence="2" id="KW-0805">Transcription regulation</keyword>
<dbReference type="Pfam" id="PF00126">
    <property type="entry name" value="HTH_1"/>
    <property type="match status" value="1"/>
</dbReference>
<keyword evidence="7" id="KW-1185">Reference proteome</keyword>
<protein>
    <submittedName>
        <fullName evidence="6">LysR family transcriptional regulator</fullName>
    </submittedName>
</protein>
<dbReference type="Gene3D" id="1.10.10.10">
    <property type="entry name" value="Winged helix-like DNA-binding domain superfamily/Winged helix DNA-binding domain"/>
    <property type="match status" value="1"/>
</dbReference>
<evidence type="ECO:0000313" key="7">
    <source>
        <dbReference type="Proteomes" id="UP001139522"/>
    </source>
</evidence>
<comment type="similarity">
    <text evidence="1">Belongs to the LysR transcriptional regulatory family.</text>
</comment>
<dbReference type="SUPFAM" id="SSF53850">
    <property type="entry name" value="Periplasmic binding protein-like II"/>
    <property type="match status" value="1"/>
</dbReference>
<evidence type="ECO:0000256" key="1">
    <source>
        <dbReference type="ARBA" id="ARBA00009437"/>
    </source>
</evidence>
<reference evidence="6" key="1">
    <citation type="submission" date="2023-01" db="EMBL/GenBank/DDBJ databases">
        <title>Psychroserpens sp. MSW6 and Marinomonas sp. RSW2, isolated from seawater.</title>
        <authorList>
            <person name="Kristyanto S."/>
            <person name="Jung J."/>
            <person name="Kim J.M."/>
            <person name="Jeon C.O."/>
        </authorList>
    </citation>
    <scope>NUCLEOTIDE SEQUENCE</scope>
    <source>
        <strain evidence="6">RSW2</strain>
    </source>
</reference>
<feature type="domain" description="HTH lysR-type" evidence="5">
    <location>
        <begin position="5"/>
        <end position="62"/>
    </location>
</feature>
<comment type="caution">
    <text evidence="6">The sequence shown here is derived from an EMBL/GenBank/DDBJ whole genome shotgun (WGS) entry which is preliminary data.</text>
</comment>
<organism evidence="6 7">
    <name type="scientific">Marinomonas maritima</name>
    <dbReference type="NCBI Taxonomy" id="2940935"/>
    <lineage>
        <taxon>Bacteria</taxon>
        <taxon>Pseudomonadati</taxon>
        <taxon>Pseudomonadota</taxon>
        <taxon>Gammaproteobacteria</taxon>
        <taxon>Oceanospirillales</taxon>
        <taxon>Oceanospirillaceae</taxon>
        <taxon>Marinomonas</taxon>
    </lineage>
</organism>
<dbReference type="EMBL" id="JAMZEG020000001">
    <property type="protein sequence ID" value="MDE8601339.1"/>
    <property type="molecule type" value="Genomic_DNA"/>
</dbReference>
<keyword evidence="4" id="KW-0804">Transcription</keyword>
<keyword evidence="3" id="KW-0238">DNA-binding</keyword>
<dbReference type="SUPFAM" id="SSF46785">
    <property type="entry name" value="Winged helix' DNA-binding domain"/>
    <property type="match status" value="1"/>
</dbReference>